<name>A0A560W7P9_9MICO</name>
<organism evidence="1 2">
    <name type="scientific">Marihabitans asiaticum</name>
    <dbReference type="NCBI Taxonomy" id="415218"/>
    <lineage>
        <taxon>Bacteria</taxon>
        <taxon>Bacillati</taxon>
        <taxon>Actinomycetota</taxon>
        <taxon>Actinomycetes</taxon>
        <taxon>Micrococcales</taxon>
        <taxon>Intrasporangiaceae</taxon>
        <taxon>Marihabitans</taxon>
    </lineage>
</organism>
<dbReference type="RefSeq" id="WP_144857727.1">
    <property type="nucleotide sequence ID" value="NZ_BAAAYT010000002.1"/>
</dbReference>
<keyword evidence="2" id="KW-1185">Reference proteome</keyword>
<evidence type="ECO:0000313" key="1">
    <source>
        <dbReference type="EMBL" id="TWD13642.1"/>
    </source>
</evidence>
<protein>
    <submittedName>
        <fullName evidence="1">Uncharacterized protein</fullName>
    </submittedName>
</protein>
<proteinExistence type="predicted"/>
<dbReference type="EMBL" id="VIUW01000004">
    <property type="protein sequence ID" value="TWD13642.1"/>
    <property type="molecule type" value="Genomic_DNA"/>
</dbReference>
<reference evidence="1 2" key="1">
    <citation type="submission" date="2019-06" db="EMBL/GenBank/DDBJ databases">
        <title>Sequencing the genomes of 1000 actinobacteria strains.</title>
        <authorList>
            <person name="Klenk H.-P."/>
        </authorList>
    </citation>
    <scope>NUCLEOTIDE SEQUENCE [LARGE SCALE GENOMIC DNA]</scope>
    <source>
        <strain evidence="1 2">DSM 18935</strain>
    </source>
</reference>
<comment type="caution">
    <text evidence="1">The sequence shown here is derived from an EMBL/GenBank/DDBJ whole genome shotgun (WGS) entry which is preliminary data.</text>
</comment>
<dbReference type="AlphaFoldDB" id="A0A560W7P9"/>
<sequence>MTTAVAALLPFVSVLAGAALTYWLNVRQRSHDKAQDVLRAAIAAVAAMQVSTQFATDARVGATGLDALTTGDLRDLSREVTLKGLRVYFESIASARLAVAEASAYFDGLEPFGEMEPSEFTRRGEELRTLLVAHLAPRRRPRTEASQ</sequence>
<accession>A0A560W7P9</accession>
<dbReference type="Proteomes" id="UP000315628">
    <property type="component" value="Unassembled WGS sequence"/>
</dbReference>
<evidence type="ECO:0000313" key="2">
    <source>
        <dbReference type="Proteomes" id="UP000315628"/>
    </source>
</evidence>
<gene>
    <name evidence="1" type="ORF">FB557_2269</name>
</gene>